<protein>
    <submittedName>
        <fullName evidence="2">Uncharacterized protein</fullName>
    </submittedName>
</protein>
<dbReference type="Proteomes" id="UP000053352">
    <property type="component" value="Unassembled WGS sequence"/>
</dbReference>
<evidence type="ECO:0000313" key="2">
    <source>
        <dbReference type="EMBL" id="KSW12579.1"/>
    </source>
</evidence>
<evidence type="ECO:0000256" key="1">
    <source>
        <dbReference type="SAM" id="Phobius"/>
    </source>
</evidence>
<sequence>MGGNAVPRGPEGFSSGKLLWVAALLSALALLGSLLVHAHAKGAGGSPPVSLVVELPPGQKHYSNTSLKLPLPGSYIFWLIVESNTGRLVRYKLDLKVEGDASLEKLSGPLEGVLQGYGDRAILYGLIEAGSGGFKLIARLQAQNRTRSIALHVANVELKAGFSSVYLPVDYLGVRDPRREPFTLVESYPSPLRKLLGVGENILLGYMRVCVRSSMPGSFLVLGRVYDSKGRPAPVASTVITPGAGSPYIRSMVVVNSTAGRNEYHGCIVVPLWSLAEVIPPGRYRLTLGLYLPGSARPLATYSHDVIVRLLYHGDIVTALAATLTGALVLVPLARVKDSRRIAYMALTGASLTALVRIIGGILLRLSQVLGPFDWIVYGPVTSGLYYGLLAACLAATGDWMVTAGAVLVEWLLSSLILSPGNIVLSSLWVLTTLSVVALAGYAALRTRLGLLPIYFGLAKILDSYVDINLYAFIYRLYYAHWYVAAYSLGMGFYASLGTLLALRMVRGHAGGTG</sequence>
<reference evidence="2 3" key="1">
    <citation type="submission" date="2015-11" db="EMBL/GenBank/DDBJ databases">
        <title>Genome sequence of Pyrodictium occultum PL-19, a marine hyperthermophilic archaeon isolated from Volcano, Italy.</title>
        <authorList>
            <person name="Utturkar S."/>
            <person name="Huber H."/>
            <person name="Leptihn S."/>
            <person name="Brown S."/>
            <person name="Stetter K.O."/>
            <person name="Podar M."/>
        </authorList>
    </citation>
    <scope>NUCLEOTIDE SEQUENCE [LARGE SCALE GENOMIC DNA]</scope>
    <source>
        <strain evidence="2 3">PL-19</strain>
    </source>
</reference>
<feature type="transmembrane region" description="Helical" evidence="1">
    <location>
        <begin position="452"/>
        <end position="474"/>
    </location>
</feature>
<keyword evidence="1" id="KW-0812">Transmembrane</keyword>
<organism evidence="2 3">
    <name type="scientific">Pyrodictium occultum</name>
    <dbReference type="NCBI Taxonomy" id="2309"/>
    <lineage>
        <taxon>Archaea</taxon>
        <taxon>Thermoproteota</taxon>
        <taxon>Thermoprotei</taxon>
        <taxon>Desulfurococcales</taxon>
        <taxon>Pyrodictiaceae</taxon>
        <taxon>Pyrodictium</taxon>
    </lineage>
</organism>
<feature type="transmembrane region" description="Helical" evidence="1">
    <location>
        <begin position="424"/>
        <end position="445"/>
    </location>
</feature>
<name>A0A0V8RX20_PYROC</name>
<keyword evidence="1" id="KW-0472">Membrane</keyword>
<feature type="transmembrane region" description="Helical" evidence="1">
    <location>
        <begin position="480"/>
        <end position="503"/>
    </location>
</feature>
<dbReference type="STRING" id="2309.CF15_07645"/>
<feature type="transmembrane region" description="Helical" evidence="1">
    <location>
        <begin position="375"/>
        <end position="393"/>
    </location>
</feature>
<keyword evidence="3" id="KW-1185">Reference proteome</keyword>
<feature type="transmembrane region" description="Helical" evidence="1">
    <location>
        <begin position="310"/>
        <end position="330"/>
    </location>
</feature>
<accession>A0A0V8RX20</accession>
<comment type="caution">
    <text evidence="2">The sequence shown here is derived from an EMBL/GenBank/DDBJ whole genome shotgun (WGS) entry which is preliminary data.</text>
</comment>
<dbReference type="AlphaFoldDB" id="A0A0V8RX20"/>
<dbReference type="OrthoDB" id="382146at2157"/>
<evidence type="ECO:0000313" key="3">
    <source>
        <dbReference type="Proteomes" id="UP000053352"/>
    </source>
</evidence>
<dbReference type="RefSeq" id="WP_058371261.1">
    <property type="nucleotide sequence ID" value="NZ_LNTB01000001.1"/>
</dbReference>
<dbReference type="EMBL" id="LNTB01000001">
    <property type="protein sequence ID" value="KSW12579.1"/>
    <property type="molecule type" value="Genomic_DNA"/>
</dbReference>
<proteinExistence type="predicted"/>
<keyword evidence="1" id="KW-1133">Transmembrane helix</keyword>
<feature type="transmembrane region" description="Helical" evidence="1">
    <location>
        <begin position="342"/>
        <end position="363"/>
    </location>
</feature>
<gene>
    <name evidence="2" type="ORF">CF15_07645</name>
</gene>